<dbReference type="Proteomes" id="UP000564573">
    <property type="component" value="Unassembled WGS sequence"/>
</dbReference>
<dbReference type="Pfam" id="PF13673">
    <property type="entry name" value="Acetyltransf_10"/>
    <property type="match status" value="1"/>
</dbReference>
<name>A0A839XKE8_9PSEU</name>
<dbReference type="InterPro" id="IPR000182">
    <property type="entry name" value="GNAT_dom"/>
</dbReference>
<sequence>MSSTESEDHALLRQSVAGLGEALAALGRYGSDATEIRRANALGAVVPWADNHHWIDAAAVPVGTTTPSTGEQLPHCLWTSSGAPDGRREQPEVAMPAMARELPEPETGSERNEAGTVGAAEFGEIGALNDLAYRQQALGPLLAAFPPEVGHGYGIRDHSGRLVSAAVALDVGSDTSVQWVVTHPDHRRQGLSARLLQVLLAEARGRGQRTATLQSSPDGFSLYQRLGFRTVGTLRAYVN</sequence>
<keyword evidence="3" id="KW-1185">Reference proteome</keyword>
<dbReference type="CDD" id="cd04301">
    <property type="entry name" value="NAT_SF"/>
    <property type="match status" value="1"/>
</dbReference>
<dbReference type="InterPro" id="IPR052523">
    <property type="entry name" value="Trichothecene_AcTrans"/>
</dbReference>
<organism evidence="2 3">
    <name type="scientific">Prauserella sediminis</name>
    <dbReference type="NCBI Taxonomy" id="577680"/>
    <lineage>
        <taxon>Bacteria</taxon>
        <taxon>Bacillati</taxon>
        <taxon>Actinomycetota</taxon>
        <taxon>Actinomycetes</taxon>
        <taxon>Pseudonocardiales</taxon>
        <taxon>Pseudonocardiaceae</taxon>
        <taxon>Prauserella</taxon>
        <taxon>Prauserella salsuginis group</taxon>
    </lineage>
</organism>
<dbReference type="InterPro" id="IPR016181">
    <property type="entry name" value="Acyl_CoA_acyltransferase"/>
</dbReference>
<gene>
    <name evidence="2" type="ORF">FB384_002664</name>
</gene>
<proteinExistence type="predicted"/>
<dbReference type="PANTHER" id="PTHR42791:SF1">
    <property type="entry name" value="N-ACETYLTRANSFERASE DOMAIN-CONTAINING PROTEIN"/>
    <property type="match status" value="1"/>
</dbReference>
<dbReference type="PANTHER" id="PTHR42791">
    <property type="entry name" value="GNAT FAMILY ACETYLTRANSFERASE"/>
    <property type="match status" value="1"/>
</dbReference>
<dbReference type="PROSITE" id="PS51186">
    <property type="entry name" value="GNAT"/>
    <property type="match status" value="1"/>
</dbReference>
<evidence type="ECO:0000259" key="1">
    <source>
        <dbReference type="PROSITE" id="PS51186"/>
    </source>
</evidence>
<dbReference type="SUPFAM" id="SSF55729">
    <property type="entry name" value="Acyl-CoA N-acyltransferases (Nat)"/>
    <property type="match status" value="1"/>
</dbReference>
<dbReference type="AlphaFoldDB" id="A0A839XKE8"/>
<dbReference type="EMBL" id="JACIBS010000001">
    <property type="protein sequence ID" value="MBB3663760.1"/>
    <property type="molecule type" value="Genomic_DNA"/>
</dbReference>
<comment type="caution">
    <text evidence="2">The sequence shown here is derived from an EMBL/GenBank/DDBJ whole genome shotgun (WGS) entry which is preliminary data.</text>
</comment>
<evidence type="ECO:0000313" key="3">
    <source>
        <dbReference type="Proteomes" id="UP000564573"/>
    </source>
</evidence>
<dbReference type="GO" id="GO:0016747">
    <property type="term" value="F:acyltransferase activity, transferring groups other than amino-acyl groups"/>
    <property type="evidence" value="ECO:0007669"/>
    <property type="project" value="InterPro"/>
</dbReference>
<accession>A0A839XKE8</accession>
<reference evidence="2 3" key="1">
    <citation type="submission" date="2020-08" db="EMBL/GenBank/DDBJ databases">
        <title>Sequencing the genomes of 1000 actinobacteria strains.</title>
        <authorList>
            <person name="Klenk H.-P."/>
        </authorList>
    </citation>
    <scope>NUCLEOTIDE SEQUENCE [LARGE SCALE GENOMIC DNA]</scope>
    <source>
        <strain evidence="2 3">DSM 45267</strain>
    </source>
</reference>
<dbReference type="Gene3D" id="3.40.630.30">
    <property type="match status" value="1"/>
</dbReference>
<protein>
    <submittedName>
        <fullName evidence="2">GNAT superfamily N-acetyltransferase</fullName>
    </submittedName>
</protein>
<dbReference type="RefSeq" id="WP_183783127.1">
    <property type="nucleotide sequence ID" value="NZ_JACIBS010000001.1"/>
</dbReference>
<feature type="domain" description="N-acetyltransferase" evidence="1">
    <location>
        <begin position="112"/>
        <end position="239"/>
    </location>
</feature>
<evidence type="ECO:0000313" key="2">
    <source>
        <dbReference type="EMBL" id="MBB3663760.1"/>
    </source>
</evidence>
<keyword evidence="2" id="KW-0808">Transferase</keyword>